<keyword evidence="2" id="KW-1185">Reference proteome</keyword>
<evidence type="ECO:0000313" key="1">
    <source>
        <dbReference type="EMBL" id="AJQ94778.1"/>
    </source>
</evidence>
<dbReference type="HOGENOM" id="CLU_3328477_0_0_6"/>
<dbReference type="EMBL" id="CP007142">
    <property type="protein sequence ID" value="AJQ94778.1"/>
    <property type="molecule type" value="Genomic_DNA"/>
</dbReference>
<gene>
    <name evidence="1" type="ORF">YC6258_02740</name>
</gene>
<evidence type="ECO:0000313" key="2">
    <source>
        <dbReference type="Proteomes" id="UP000032266"/>
    </source>
</evidence>
<protein>
    <submittedName>
        <fullName evidence="1">Uncharacterized protein</fullName>
    </submittedName>
</protein>
<dbReference type="AlphaFoldDB" id="A0A0C5VN66"/>
<sequence>MDHLYLRPRVIVTRVFLSIEKIEYFMNSTSCFSVWLLG</sequence>
<dbReference type="STRING" id="1445510.YC6258_02740"/>
<reference evidence="1 2" key="1">
    <citation type="submission" date="2014-01" db="EMBL/GenBank/DDBJ databases">
        <title>Full genme sequencing of cellulolytic bacterium Gynuella sunshinyii YC6258T gen. nov., sp. nov.</title>
        <authorList>
            <person name="Khan H."/>
            <person name="Chung E.J."/>
            <person name="Chung Y.R."/>
        </authorList>
    </citation>
    <scope>NUCLEOTIDE SEQUENCE [LARGE SCALE GENOMIC DNA]</scope>
    <source>
        <strain evidence="1 2">YC6258</strain>
    </source>
</reference>
<dbReference type="KEGG" id="gsn:YC6258_02740"/>
<accession>A0A0C5VN66</accession>
<organism evidence="1 2">
    <name type="scientific">Gynuella sunshinyii YC6258</name>
    <dbReference type="NCBI Taxonomy" id="1445510"/>
    <lineage>
        <taxon>Bacteria</taxon>
        <taxon>Pseudomonadati</taxon>
        <taxon>Pseudomonadota</taxon>
        <taxon>Gammaproteobacteria</taxon>
        <taxon>Oceanospirillales</taxon>
        <taxon>Saccharospirillaceae</taxon>
        <taxon>Gynuella</taxon>
    </lineage>
</organism>
<proteinExistence type="predicted"/>
<dbReference type="Proteomes" id="UP000032266">
    <property type="component" value="Chromosome"/>
</dbReference>
<name>A0A0C5VN66_9GAMM</name>